<reference evidence="1 2" key="1">
    <citation type="journal article" date="2020" name="Viruses">
        <title>Diversity and Host Interactions Among Virulent and Temperate Baltic Sea Flavobacterium Phages.</title>
        <authorList>
            <person name="Nilsson E."/>
            <person name="Bayfield O.W."/>
            <person name="Lundin D."/>
            <person name="Antson A.A."/>
            <person name="Holmfeldt K."/>
        </authorList>
    </citation>
    <scope>NUCLEOTIDE SEQUENCE [LARGE SCALE GENOMIC DNA]</scope>
</reference>
<sequence length="104" mass="11966">MTQEEYKITEIENILAECRRKIGELSLIVNPSEIMVFIPDYFRKIIDSYFRATCQAVLCEICFGTGSTFYGVKHFYPSPNNTIIISCLKNAAKKESVEFIIKLK</sequence>
<dbReference type="Proteomes" id="UP000463918">
    <property type="component" value="Segment"/>
</dbReference>
<protein>
    <submittedName>
        <fullName evidence="1">Uncharacterized protein</fullName>
    </submittedName>
</protein>
<organism evidence="1 2">
    <name type="scientific">Flavobacterium phage vB_FspM_lotta8-2</name>
    <dbReference type="NCBI Taxonomy" id="2686243"/>
    <lineage>
        <taxon>Viruses</taxon>
        <taxon>Duplodnaviria</taxon>
        <taxon>Heunggongvirae</taxon>
        <taxon>Uroviricota</taxon>
        <taxon>Caudoviricetes</taxon>
        <taxon>Winoviridae</taxon>
        <taxon>Pippivirus</taxon>
        <taxon>Pippivirus lotta</taxon>
    </lineage>
</organism>
<proteinExistence type="predicted"/>
<evidence type="ECO:0000313" key="1">
    <source>
        <dbReference type="EMBL" id="QHB38526.1"/>
    </source>
</evidence>
<name>A0A6B9L9B2_9CAUD</name>
<accession>A0A6B9L9B2</accession>
<gene>
    <name evidence="1" type="ORF">lotta82_gp015</name>
</gene>
<dbReference type="EMBL" id="MN812204">
    <property type="protein sequence ID" value="QHB38526.1"/>
    <property type="molecule type" value="Genomic_DNA"/>
</dbReference>
<evidence type="ECO:0000313" key="2">
    <source>
        <dbReference type="Proteomes" id="UP000463918"/>
    </source>
</evidence>